<keyword evidence="1" id="KW-1133">Transmembrane helix</keyword>
<protein>
    <submittedName>
        <fullName evidence="2">Uncharacterized protein</fullName>
    </submittedName>
</protein>
<evidence type="ECO:0000256" key="1">
    <source>
        <dbReference type="SAM" id="Phobius"/>
    </source>
</evidence>
<evidence type="ECO:0000313" key="2">
    <source>
        <dbReference type="EMBL" id="TPR11699.1"/>
    </source>
</evidence>
<comment type="caution">
    <text evidence="2">The sequence shown here is derived from an EMBL/GenBank/DDBJ whole genome shotgun (WGS) entry which is preliminary data.</text>
</comment>
<organism evidence="2 3">
    <name type="scientific">Aspergillus niger</name>
    <dbReference type="NCBI Taxonomy" id="5061"/>
    <lineage>
        <taxon>Eukaryota</taxon>
        <taxon>Fungi</taxon>
        <taxon>Dikarya</taxon>
        <taxon>Ascomycota</taxon>
        <taxon>Pezizomycotina</taxon>
        <taxon>Eurotiomycetes</taxon>
        <taxon>Eurotiomycetidae</taxon>
        <taxon>Eurotiales</taxon>
        <taxon>Aspergillaceae</taxon>
        <taxon>Aspergillus</taxon>
        <taxon>Aspergillus subgen. Circumdati</taxon>
    </lineage>
</organism>
<keyword evidence="1" id="KW-0812">Transmembrane</keyword>
<proteinExistence type="predicted"/>
<name>A0A505IL47_ASPNG</name>
<dbReference type="AlphaFoldDB" id="A0A505IL47"/>
<feature type="transmembrane region" description="Helical" evidence="1">
    <location>
        <begin position="91"/>
        <end position="113"/>
    </location>
</feature>
<gene>
    <name evidence="2" type="ORF">CAN33_0050020</name>
</gene>
<dbReference type="Proteomes" id="UP000197666">
    <property type="component" value="Unassembled WGS sequence"/>
</dbReference>
<keyword evidence="1" id="KW-0472">Membrane</keyword>
<sequence>MVVVGSSELCPEELRAIDGSPNSACLSQEVFSRHQARISLASSPAPTAPPFNSSADASVAFVYFHSAFWPRSTNLILTGPTVLSVSISSDILTAFAILILALLTLPAAVAAAAPSAPTSTLFAIGGPLSM</sequence>
<accession>A0A505IL47</accession>
<dbReference type="EMBL" id="NKJJ02000004">
    <property type="protein sequence ID" value="TPR11699.1"/>
    <property type="molecule type" value="Genomic_DNA"/>
</dbReference>
<dbReference type="VEuPathDB" id="FungiDB:ASPNIDRAFT2_1171166"/>
<reference evidence="3" key="1">
    <citation type="submission" date="2018-10" db="EMBL/GenBank/DDBJ databases">
        <title>FDA dAtabase for Regulatory Grade micrObial Sequences (FDA-ARGOS): Supporting development and validation of Infectious Disease Dx tests.</title>
        <authorList>
            <person name="Kerrigan L."/>
            <person name="Tallon L."/>
            <person name="Sadzewicz L."/>
            <person name="Sengamalay N."/>
            <person name="Ott S."/>
            <person name="Godinez A."/>
            <person name="Nagaraj S."/>
            <person name="Vavikolanu K."/>
            <person name="Nadendla S."/>
            <person name="George J."/>
            <person name="Sichtig H."/>
        </authorList>
    </citation>
    <scope>NUCLEOTIDE SEQUENCE [LARGE SCALE GENOMIC DNA]</scope>
    <source>
        <strain evidence="3">FDAARGOS_311</strain>
    </source>
</reference>
<evidence type="ECO:0000313" key="3">
    <source>
        <dbReference type="Proteomes" id="UP000197666"/>
    </source>
</evidence>